<evidence type="ECO:0000313" key="2">
    <source>
        <dbReference type="EMBL" id="RDX41345.1"/>
    </source>
</evidence>
<keyword evidence="3" id="KW-1185">Reference proteome</keyword>
<gene>
    <name evidence="2" type="ORF">OH76DRAFT_1489558</name>
</gene>
<dbReference type="Proteomes" id="UP000256964">
    <property type="component" value="Unassembled WGS sequence"/>
</dbReference>
<evidence type="ECO:0000313" key="3">
    <source>
        <dbReference type="Proteomes" id="UP000256964"/>
    </source>
</evidence>
<organism evidence="2 3">
    <name type="scientific">Lentinus brumalis</name>
    <dbReference type="NCBI Taxonomy" id="2498619"/>
    <lineage>
        <taxon>Eukaryota</taxon>
        <taxon>Fungi</taxon>
        <taxon>Dikarya</taxon>
        <taxon>Basidiomycota</taxon>
        <taxon>Agaricomycotina</taxon>
        <taxon>Agaricomycetes</taxon>
        <taxon>Polyporales</taxon>
        <taxon>Polyporaceae</taxon>
        <taxon>Lentinus</taxon>
    </lineage>
</organism>
<reference evidence="2 3" key="1">
    <citation type="journal article" date="2018" name="Biotechnol. Biofuels">
        <title>Integrative visual omics of the white-rot fungus Polyporus brumalis exposes the biotechnological potential of its oxidative enzymes for delignifying raw plant biomass.</title>
        <authorList>
            <person name="Miyauchi S."/>
            <person name="Rancon A."/>
            <person name="Drula E."/>
            <person name="Hage H."/>
            <person name="Chaduli D."/>
            <person name="Favel A."/>
            <person name="Grisel S."/>
            <person name="Henrissat B."/>
            <person name="Herpoel-Gimbert I."/>
            <person name="Ruiz-Duenas F.J."/>
            <person name="Chevret D."/>
            <person name="Hainaut M."/>
            <person name="Lin J."/>
            <person name="Wang M."/>
            <person name="Pangilinan J."/>
            <person name="Lipzen A."/>
            <person name="Lesage-Meessen L."/>
            <person name="Navarro D."/>
            <person name="Riley R."/>
            <person name="Grigoriev I.V."/>
            <person name="Zhou S."/>
            <person name="Raouche S."/>
            <person name="Rosso M.N."/>
        </authorList>
    </citation>
    <scope>NUCLEOTIDE SEQUENCE [LARGE SCALE GENOMIC DNA]</scope>
    <source>
        <strain evidence="2 3">BRFM 1820</strain>
    </source>
</reference>
<accession>A0A371CM37</accession>
<feature type="region of interest" description="Disordered" evidence="1">
    <location>
        <begin position="235"/>
        <end position="272"/>
    </location>
</feature>
<feature type="compositionally biased region" description="Polar residues" evidence="1">
    <location>
        <begin position="36"/>
        <end position="69"/>
    </location>
</feature>
<dbReference type="EMBL" id="KZ857515">
    <property type="protein sequence ID" value="RDX41345.1"/>
    <property type="molecule type" value="Genomic_DNA"/>
</dbReference>
<sequence length="272" mass="29795">MERQHGNASILPIPKSLHPSPFPTHPALAPSEHRGQSSTTVQSLRQHHSQLQVQDGQNTPATTDLNYSPPQTDVYARWSGFTKRPHTPEEFATAVHSYAVKRVPAIPLELGTSVRIMALSPTKYRSPKADEYEYDVYDPHVQGRISKVLGWRGELIALEVVNECIVNRAKLVRLEVPYIPGQTVARLDARLGKGPSIAEENNTFDPRLVIGRLPREARCAKSRCAPRADAFFGFGGADDPHESGAGTGGGRSSSAPRKKPGVLEAVGWSNRK</sequence>
<dbReference type="OrthoDB" id="2765689at2759"/>
<proteinExistence type="predicted"/>
<name>A0A371CM37_9APHY</name>
<feature type="region of interest" description="Disordered" evidence="1">
    <location>
        <begin position="1"/>
        <end position="69"/>
    </location>
</feature>
<evidence type="ECO:0000256" key="1">
    <source>
        <dbReference type="SAM" id="MobiDB-lite"/>
    </source>
</evidence>
<protein>
    <submittedName>
        <fullName evidence="2">Uncharacterized protein</fullName>
    </submittedName>
</protein>
<dbReference type="AlphaFoldDB" id="A0A371CM37"/>